<accession>A0A0B6CUV6</accession>
<dbReference type="PROSITE" id="PS51257">
    <property type="entry name" value="PROKAR_LIPOPROTEIN"/>
    <property type="match status" value="1"/>
</dbReference>
<proteinExistence type="predicted"/>
<dbReference type="Proteomes" id="UP000031830">
    <property type="component" value="Chromosome"/>
</dbReference>
<evidence type="ECO:0000313" key="3">
    <source>
        <dbReference type="Proteomes" id="UP000031830"/>
    </source>
</evidence>
<dbReference type="KEGG" id="fpz:LA55_1268"/>
<evidence type="ECO:0000256" key="1">
    <source>
        <dbReference type="SAM" id="SignalP"/>
    </source>
</evidence>
<dbReference type="AlphaFoldDB" id="A0A0B6CUV6"/>
<gene>
    <name evidence="2" type="ORF">LA55_1268</name>
</gene>
<organism evidence="2 3">
    <name type="scientific">Francisella philomiragia</name>
    <dbReference type="NCBI Taxonomy" id="28110"/>
    <lineage>
        <taxon>Bacteria</taxon>
        <taxon>Pseudomonadati</taxon>
        <taxon>Pseudomonadota</taxon>
        <taxon>Gammaproteobacteria</taxon>
        <taxon>Thiotrichales</taxon>
        <taxon>Francisellaceae</taxon>
        <taxon>Francisella</taxon>
    </lineage>
</organism>
<evidence type="ECO:0000313" key="2">
    <source>
        <dbReference type="EMBL" id="AJI54284.1"/>
    </source>
</evidence>
<feature type="chain" id="PRO_5002108009" description="DUF4124 domain-containing protein" evidence="1">
    <location>
        <begin position="21"/>
        <end position="166"/>
    </location>
</feature>
<dbReference type="RefSeq" id="WP_044526397.1">
    <property type="nucleotide sequence ID" value="NZ_CP009440.1"/>
</dbReference>
<reference evidence="2 3" key="1">
    <citation type="journal article" date="2015" name="Genome Announc.">
        <title>Genome sequencing of 18 francisella strains to aid in assay development and testing.</title>
        <authorList>
            <person name="Johnson S.L."/>
            <person name="Daligault H.E."/>
            <person name="Davenport K.W."/>
            <person name="Coyne S.R."/>
            <person name="Frey K.G."/>
            <person name="Koroleva G.I."/>
            <person name="Broomall S.M."/>
            <person name="Bishop-Lilly K.A."/>
            <person name="Bruce D.C."/>
            <person name="Chertkov O."/>
            <person name="Freitas T."/>
            <person name="Jaissle J."/>
            <person name="Ladner J.T."/>
            <person name="Rosenzweig C.N."/>
            <person name="Gibbons H.S."/>
            <person name="Palacios G.F."/>
            <person name="Redden C.L."/>
            <person name="Xu Y."/>
            <person name="Minogue T.D."/>
            <person name="Chain P.S."/>
        </authorList>
    </citation>
    <scope>NUCLEOTIDE SEQUENCE [LARGE SCALE GENOMIC DNA]</scope>
    <source>
        <strain evidence="2 3">GA01-2794</strain>
    </source>
</reference>
<protein>
    <recommendedName>
        <fullName evidence="4">DUF4124 domain-containing protein</fullName>
    </recommendedName>
</protein>
<dbReference type="STRING" id="28110.KU46_1354"/>
<dbReference type="EMBL" id="CP009440">
    <property type="protein sequence ID" value="AJI54284.1"/>
    <property type="molecule type" value="Genomic_DNA"/>
</dbReference>
<keyword evidence="1" id="KW-0732">Signal</keyword>
<name>A0A0B6CUV6_9GAMM</name>
<evidence type="ECO:0008006" key="4">
    <source>
        <dbReference type="Google" id="ProtNLM"/>
    </source>
</evidence>
<sequence length="166" mass="19099">MKNKIFLVSIFGLTLSCSFASEIYEKDDNGVPTFSNEPTKNSKKLDLGDINVVDEPSDSDKITVNNNINISNQTNSSSNDNDQLENNYYSGYCSQYYNNYSSYSYIPYECGYFFRRPYYGLDNTANRTWDNIDREKTDHYIQQNINANRITQAAAPMDMRMAGGRR</sequence>
<feature type="signal peptide" evidence="1">
    <location>
        <begin position="1"/>
        <end position="20"/>
    </location>
</feature>
<dbReference type="OrthoDB" id="5605557at2"/>